<accession>A0A0V0GED8</accession>
<dbReference type="AlphaFoldDB" id="A0A0V0GED8"/>
<keyword evidence="1" id="KW-1133">Transmembrane helix</keyword>
<feature type="transmembrane region" description="Helical" evidence="1">
    <location>
        <begin position="6"/>
        <end position="24"/>
    </location>
</feature>
<keyword evidence="1" id="KW-0472">Membrane</keyword>
<evidence type="ECO:0000256" key="1">
    <source>
        <dbReference type="SAM" id="Phobius"/>
    </source>
</evidence>
<dbReference type="EMBL" id="GEDG01041700">
    <property type="protein sequence ID" value="JAP06346.1"/>
    <property type="molecule type" value="Transcribed_RNA"/>
</dbReference>
<reference evidence="2" key="1">
    <citation type="submission" date="2015-12" db="EMBL/GenBank/DDBJ databases">
        <title>Gene expression during late stages of embryo sac development: a critical building block for successful pollen-pistil interactions.</title>
        <authorList>
            <person name="Liu Y."/>
            <person name="Joly V."/>
            <person name="Sabar M."/>
            <person name="Matton D.P."/>
        </authorList>
    </citation>
    <scope>NUCLEOTIDE SEQUENCE</scope>
</reference>
<sequence length="67" mass="8078">EIPPKIQLFLSIFHLFLHSISPFFSRDLQSYCNNLFWVFIIFNFLYFIRNYSSKNLTCFQFNGVLTS</sequence>
<evidence type="ECO:0000313" key="2">
    <source>
        <dbReference type="EMBL" id="JAP06346.1"/>
    </source>
</evidence>
<feature type="transmembrane region" description="Helical" evidence="1">
    <location>
        <begin position="31"/>
        <end position="48"/>
    </location>
</feature>
<protein>
    <submittedName>
        <fullName evidence="2">Putative ovule protein</fullName>
    </submittedName>
</protein>
<organism evidence="2">
    <name type="scientific">Solanum chacoense</name>
    <name type="common">Chaco potato</name>
    <dbReference type="NCBI Taxonomy" id="4108"/>
    <lineage>
        <taxon>Eukaryota</taxon>
        <taxon>Viridiplantae</taxon>
        <taxon>Streptophyta</taxon>
        <taxon>Embryophyta</taxon>
        <taxon>Tracheophyta</taxon>
        <taxon>Spermatophyta</taxon>
        <taxon>Magnoliopsida</taxon>
        <taxon>eudicotyledons</taxon>
        <taxon>Gunneridae</taxon>
        <taxon>Pentapetalae</taxon>
        <taxon>asterids</taxon>
        <taxon>lamiids</taxon>
        <taxon>Solanales</taxon>
        <taxon>Solanaceae</taxon>
        <taxon>Solanoideae</taxon>
        <taxon>Solaneae</taxon>
        <taxon>Solanum</taxon>
    </lineage>
</organism>
<feature type="non-terminal residue" evidence="2">
    <location>
        <position position="1"/>
    </location>
</feature>
<proteinExistence type="predicted"/>
<keyword evidence="1" id="KW-0812">Transmembrane</keyword>
<name>A0A0V0GED8_SOLCH</name>